<name>A0A0L7KK07_OPEBR</name>
<organism evidence="2 3">
    <name type="scientific">Operophtera brumata</name>
    <name type="common">Winter moth</name>
    <name type="synonym">Phalaena brumata</name>
    <dbReference type="NCBI Taxonomy" id="104452"/>
    <lineage>
        <taxon>Eukaryota</taxon>
        <taxon>Metazoa</taxon>
        <taxon>Ecdysozoa</taxon>
        <taxon>Arthropoda</taxon>
        <taxon>Hexapoda</taxon>
        <taxon>Insecta</taxon>
        <taxon>Pterygota</taxon>
        <taxon>Neoptera</taxon>
        <taxon>Endopterygota</taxon>
        <taxon>Lepidoptera</taxon>
        <taxon>Glossata</taxon>
        <taxon>Ditrysia</taxon>
        <taxon>Geometroidea</taxon>
        <taxon>Geometridae</taxon>
        <taxon>Larentiinae</taxon>
        <taxon>Operophtera</taxon>
    </lineage>
</organism>
<keyword evidence="1" id="KW-1133">Transmembrane helix</keyword>
<keyword evidence="1" id="KW-0472">Membrane</keyword>
<dbReference type="PANTHER" id="PTHR10185:SF17">
    <property type="entry name" value="GM01519P-RELATED"/>
    <property type="match status" value="1"/>
</dbReference>
<feature type="transmembrane region" description="Helical" evidence="1">
    <location>
        <begin position="20"/>
        <end position="38"/>
    </location>
</feature>
<comment type="caution">
    <text evidence="2">The sequence shown here is derived from an EMBL/GenBank/DDBJ whole genome shotgun (WGS) entry which is preliminary data.</text>
</comment>
<keyword evidence="1" id="KW-0812">Transmembrane</keyword>
<sequence>MRDENGNSYNDNIWCRPSCIPVSIVIVLIVLVVLVPLLDQPNSALNSSATVPVRLSLVESIPEGHMYPPNATHSPTKNVWLDLIDEAQTSIEIASYYWSLRYNEEYHYNSSIE</sequence>
<dbReference type="SUPFAM" id="SSF56024">
    <property type="entry name" value="Phospholipase D/nuclease"/>
    <property type="match status" value="1"/>
</dbReference>
<dbReference type="PANTHER" id="PTHR10185">
    <property type="entry name" value="PHOSPHOLIPASE D - RELATED"/>
    <property type="match status" value="1"/>
</dbReference>
<proteinExistence type="predicted"/>
<dbReference type="AlphaFoldDB" id="A0A0L7KK07"/>
<protein>
    <submittedName>
        <fullName evidence="2">Putative phospholipase D3</fullName>
    </submittedName>
</protein>
<keyword evidence="3" id="KW-1185">Reference proteome</keyword>
<dbReference type="EMBL" id="JTDY01009600">
    <property type="protein sequence ID" value="KOB63244.1"/>
    <property type="molecule type" value="Genomic_DNA"/>
</dbReference>
<accession>A0A0L7KK07</accession>
<dbReference type="STRING" id="104452.A0A0L7KK07"/>
<evidence type="ECO:0000313" key="3">
    <source>
        <dbReference type="Proteomes" id="UP000037510"/>
    </source>
</evidence>
<dbReference type="InterPro" id="IPR050874">
    <property type="entry name" value="Diverse_PLD-related"/>
</dbReference>
<evidence type="ECO:0000313" key="2">
    <source>
        <dbReference type="EMBL" id="KOB63244.1"/>
    </source>
</evidence>
<gene>
    <name evidence="2" type="ORF">OBRU01_24914</name>
</gene>
<reference evidence="2 3" key="1">
    <citation type="journal article" date="2015" name="Genome Biol. Evol.">
        <title>The genome of winter moth (Operophtera brumata) provides a genomic perspective on sexual dimorphism and phenology.</title>
        <authorList>
            <person name="Derks M.F."/>
            <person name="Smit S."/>
            <person name="Salis L."/>
            <person name="Schijlen E."/>
            <person name="Bossers A."/>
            <person name="Mateman C."/>
            <person name="Pijl A.S."/>
            <person name="de Ridder D."/>
            <person name="Groenen M.A."/>
            <person name="Visser M.E."/>
            <person name="Megens H.J."/>
        </authorList>
    </citation>
    <scope>NUCLEOTIDE SEQUENCE [LARGE SCALE GENOMIC DNA]</scope>
    <source>
        <strain evidence="2">WM2013NL</strain>
        <tissue evidence="2">Head and thorax</tissue>
    </source>
</reference>
<dbReference type="Proteomes" id="UP000037510">
    <property type="component" value="Unassembled WGS sequence"/>
</dbReference>
<evidence type="ECO:0000256" key="1">
    <source>
        <dbReference type="SAM" id="Phobius"/>
    </source>
</evidence>
<feature type="non-terminal residue" evidence="2">
    <location>
        <position position="113"/>
    </location>
</feature>